<accession>A0ABV5WAX8</accession>
<dbReference type="InterPro" id="IPR036410">
    <property type="entry name" value="HSP_DnaJ_Cys-rich_dom_sf"/>
</dbReference>
<protein>
    <submittedName>
        <fullName evidence="1">Uncharacterized protein</fullName>
    </submittedName>
</protein>
<reference evidence="1 2" key="1">
    <citation type="submission" date="2024-09" db="EMBL/GenBank/DDBJ databases">
        <authorList>
            <person name="Sun Q."/>
            <person name="Mori K."/>
        </authorList>
    </citation>
    <scope>NUCLEOTIDE SEQUENCE [LARGE SCALE GENOMIC DNA]</scope>
    <source>
        <strain evidence="1 2">JCM 11201</strain>
    </source>
</reference>
<organism evidence="1 2">
    <name type="scientific">Ectobacillus funiculus</name>
    <dbReference type="NCBI Taxonomy" id="137993"/>
    <lineage>
        <taxon>Bacteria</taxon>
        <taxon>Bacillati</taxon>
        <taxon>Bacillota</taxon>
        <taxon>Bacilli</taxon>
        <taxon>Bacillales</taxon>
        <taxon>Bacillaceae</taxon>
        <taxon>Ectobacillus</taxon>
    </lineage>
</organism>
<proteinExistence type="predicted"/>
<gene>
    <name evidence="1" type="ORF">ACFFMS_03045</name>
</gene>
<dbReference type="RefSeq" id="WP_129731559.1">
    <property type="nucleotide sequence ID" value="NZ_JAPCYI010000001.1"/>
</dbReference>
<evidence type="ECO:0000313" key="1">
    <source>
        <dbReference type="EMBL" id="MFB9757522.1"/>
    </source>
</evidence>
<sequence>MAFRYICPHCQGDGQKFGFRLLSFIKCKVCNGEGHIYVSDYLKPDKAEQGTQNVEPSPKEESSL</sequence>
<name>A0ABV5WAX8_9BACI</name>
<dbReference type="EMBL" id="JBHMAF010000013">
    <property type="protein sequence ID" value="MFB9757522.1"/>
    <property type="molecule type" value="Genomic_DNA"/>
</dbReference>
<evidence type="ECO:0000313" key="2">
    <source>
        <dbReference type="Proteomes" id="UP001589609"/>
    </source>
</evidence>
<dbReference type="Proteomes" id="UP001589609">
    <property type="component" value="Unassembled WGS sequence"/>
</dbReference>
<dbReference type="SUPFAM" id="SSF57938">
    <property type="entry name" value="DnaJ/Hsp40 cysteine-rich domain"/>
    <property type="match status" value="1"/>
</dbReference>
<dbReference type="Gene3D" id="6.20.20.10">
    <property type="match status" value="1"/>
</dbReference>
<keyword evidence="2" id="KW-1185">Reference proteome</keyword>
<comment type="caution">
    <text evidence="1">The sequence shown here is derived from an EMBL/GenBank/DDBJ whole genome shotgun (WGS) entry which is preliminary data.</text>
</comment>